<dbReference type="CDD" id="cd01786">
    <property type="entry name" value="RA_STE50"/>
    <property type="match status" value="1"/>
</dbReference>
<dbReference type="PROSITE" id="PS50200">
    <property type="entry name" value="RA"/>
    <property type="match status" value="1"/>
</dbReference>
<feature type="compositionally biased region" description="Basic and acidic residues" evidence="1">
    <location>
        <begin position="368"/>
        <end position="388"/>
    </location>
</feature>
<gene>
    <name evidence="3" type="ORF">C8A05DRAFT_33716</name>
</gene>
<evidence type="ECO:0000256" key="1">
    <source>
        <dbReference type="SAM" id="MobiDB-lite"/>
    </source>
</evidence>
<accession>A0AAN6MMH9</accession>
<dbReference type="SUPFAM" id="SSF54236">
    <property type="entry name" value="Ubiquitin-like"/>
    <property type="match status" value="1"/>
</dbReference>
<dbReference type="SMART" id="SM00314">
    <property type="entry name" value="RA"/>
    <property type="match status" value="1"/>
</dbReference>
<reference evidence="3" key="2">
    <citation type="submission" date="2023-05" db="EMBL/GenBank/DDBJ databases">
        <authorList>
            <consortium name="Lawrence Berkeley National Laboratory"/>
            <person name="Steindorff A."/>
            <person name="Hensen N."/>
            <person name="Bonometti L."/>
            <person name="Westerberg I."/>
            <person name="Brannstrom I.O."/>
            <person name="Guillou S."/>
            <person name="Cros-Aarteil S."/>
            <person name="Calhoun S."/>
            <person name="Haridas S."/>
            <person name="Kuo A."/>
            <person name="Mondo S."/>
            <person name="Pangilinan J."/>
            <person name="Riley R."/>
            <person name="Labutti K."/>
            <person name="Andreopoulos B."/>
            <person name="Lipzen A."/>
            <person name="Chen C."/>
            <person name="Yanf M."/>
            <person name="Daum C."/>
            <person name="Ng V."/>
            <person name="Clum A."/>
            <person name="Ohm R."/>
            <person name="Martin F."/>
            <person name="Silar P."/>
            <person name="Natvig D."/>
            <person name="Lalanne C."/>
            <person name="Gautier V."/>
            <person name="Ament-Velasquez S.L."/>
            <person name="Kruys A."/>
            <person name="Hutchinson M.I."/>
            <person name="Powell A.J."/>
            <person name="Barry K."/>
            <person name="Miller A.N."/>
            <person name="Grigoriev I.V."/>
            <person name="Debuchy R."/>
            <person name="Gladieux P."/>
            <person name="Thoren M.H."/>
            <person name="Johannesson H."/>
        </authorList>
    </citation>
    <scope>NUCLEOTIDE SEQUENCE</scope>
    <source>
        <strain evidence="3">CBS 103.79</strain>
    </source>
</reference>
<comment type="caution">
    <text evidence="3">The sequence shown here is derived from an EMBL/GenBank/DDBJ whole genome shotgun (WGS) entry which is preliminary data.</text>
</comment>
<keyword evidence="4" id="KW-1185">Reference proteome</keyword>
<dbReference type="InterPro" id="IPR000159">
    <property type="entry name" value="RA_dom"/>
</dbReference>
<dbReference type="InterPro" id="IPR054464">
    <property type="entry name" value="ULD_fung"/>
</dbReference>
<sequence>MSFGFSVGDFLAVGKLIADITSCLKEVGGSKSEYRDVVLELDCLHKTLVHLDRLPSQQGNSLTADSIKYAALSCRRPLEEFLGKLKRYEASLGPRATGSTWKAPVDKVRFRFGGSDEIRKMQNYLSVHIGTVNILLAEHGLETMNVAQEKTGAAQLAIRERLETTNGVLAQVRDSIVGQAAALYKATTLLEQLYNLVSGEIRTSWKRLEDNVAAACVSTQQIYIIIQEIRGAVLTRPDIRWAFLQEPVLVEDALGRKFPVPSEYDFSLLDRIIRHKFDTGPGSAEVKHGDYQILDAKKRDSALSPQSRLRPGSLLLMALLVGKPPSALADRACPMPHCTSVRTIQVEGGGRVCCGVWFAETEQKRKSRNDLWEASRSMEKSTRKRDLDNDGDQEAPPAKRQKPRHDDEMEFKYVALADNYIDSEIFKSLRVSMDDPCYKVLPAALMKYQINRPWDQYGLYLVYGNEERRLGLDEKPLILFKQLDKEGKKPMFKLRKMNNAPADGSADAPGSAGLGGSGGAGVPA</sequence>
<dbReference type="AlphaFoldDB" id="A0AAN6MMH9"/>
<feature type="compositionally biased region" description="Low complexity" evidence="1">
    <location>
        <begin position="500"/>
        <end position="511"/>
    </location>
</feature>
<reference evidence="3" key="1">
    <citation type="journal article" date="2023" name="Mol. Phylogenet. Evol.">
        <title>Genome-scale phylogeny and comparative genomics of the fungal order Sordariales.</title>
        <authorList>
            <person name="Hensen N."/>
            <person name="Bonometti L."/>
            <person name="Westerberg I."/>
            <person name="Brannstrom I.O."/>
            <person name="Guillou S."/>
            <person name="Cros-Aarteil S."/>
            <person name="Calhoun S."/>
            <person name="Haridas S."/>
            <person name="Kuo A."/>
            <person name="Mondo S."/>
            <person name="Pangilinan J."/>
            <person name="Riley R."/>
            <person name="LaButti K."/>
            <person name="Andreopoulos B."/>
            <person name="Lipzen A."/>
            <person name="Chen C."/>
            <person name="Yan M."/>
            <person name="Daum C."/>
            <person name="Ng V."/>
            <person name="Clum A."/>
            <person name="Steindorff A."/>
            <person name="Ohm R.A."/>
            <person name="Martin F."/>
            <person name="Silar P."/>
            <person name="Natvig D.O."/>
            <person name="Lalanne C."/>
            <person name="Gautier V."/>
            <person name="Ament-Velasquez S.L."/>
            <person name="Kruys A."/>
            <person name="Hutchinson M.I."/>
            <person name="Powell A.J."/>
            <person name="Barry K."/>
            <person name="Miller A.N."/>
            <person name="Grigoriev I.V."/>
            <person name="Debuchy R."/>
            <person name="Gladieux P."/>
            <person name="Hiltunen Thoren M."/>
            <person name="Johannesson H."/>
        </authorList>
    </citation>
    <scope>NUCLEOTIDE SEQUENCE</scope>
    <source>
        <strain evidence="3">CBS 103.79</strain>
    </source>
</reference>
<feature type="region of interest" description="Disordered" evidence="1">
    <location>
        <begin position="498"/>
        <end position="524"/>
    </location>
</feature>
<dbReference type="Gene3D" id="3.10.20.90">
    <property type="entry name" value="Phosphatidylinositol 3-kinase Catalytic Subunit, Chain A, domain 1"/>
    <property type="match status" value="1"/>
</dbReference>
<feature type="region of interest" description="Disordered" evidence="1">
    <location>
        <begin position="368"/>
        <end position="406"/>
    </location>
</feature>
<dbReference type="Proteomes" id="UP001303889">
    <property type="component" value="Unassembled WGS sequence"/>
</dbReference>
<evidence type="ECO:0000313" key="3">
    <source>
        <dbReference type="EMBL" id="KAK3902573.1"/>
    </source>
</evidence>
<feature type="compositionally biased region" description="Gly residues" evidence="1">
    <location>
        <begin position="512"/>
        <end position="524"/>
    </location>
</feature>
<dbReference type="EMBL" id="MU855500">
    <property type="protein sequence ID" value="KAK3902573.1"/>
    <property type="molecule type" value="Genomic_DNA"/>
</dbReference>
<name>A0AAN6MMH9_9PEZI</name>
<dbReference type="PANTHER" id="PTHR38886">
    <property type="entry name" value="SESA DOMAIN-CONTAINING PROTEIN"/>
    <property type="match status" value="1"/>
</dbReference>
<evidence type="ECO:0000313" key="4">
    <source>
        <dbReference type="Proteomes" id="UP001303889"/>
    </source>
</evidence>
<evidence type="ECO:0000259" key="2">
    <source>
        <dbReference type="PROSITE" id="PS50200"/>
    </source>
</evidence>
<dbReference type="Pfam" id="PF00788">
    <property type="entry name" value="RA"/>
    <property type="match status" value="1"/>
</dbReference>
<dbReference type="Pfam" id="PF22893">
    <property type="entry name" value="ULD_2"/>
    <property type="match status" value="1"/>
</dbReference>
<dbReference type="PANTHER" id="PTHR38886:SF1">
    <property type="entry name" value="NACHT-NTPASE AND P-LOOP NTPASES N-TERMINAL DOMAIN-CONTAINING PROTEIN"/>
    <property type="match status" value="1"/>
</dbReference>
<dbReference type="GO" id="GO:0007165">
    <property type="term" value="P:signal transduction"/>
    <property type="evidence" value="ECO:0007669"/>
    <property type="project" value="InterPro"/>
</dbReference>
<protein>
    <recommendedName>
        <fullName evidence="2">Ras-associating domain-containing protein</fullName>
    </recommendedName>
</protein>
<organism evidence="3 4">
    <name type="scientific">Staphylotrichum tortipilum</name>
    <dbReference type="NCBI Taxonomy" id="2831512"/>
    <lineage>
        <taxon>Eukaryota</taxon>
        <taxon>Fungi</taxon>
        <taxon>Dikarya</taxon>
        <taxon>Ascomycota</taxon>
        <taxon>Pezizomycotina</taxon>
        <taxon>Sordariomycetes</taxon>
        <taxon>Sordariomycetidae</taxon>
        <taxon>Sordariales</taxon>
        <taxon>Chaetomiaceae</taxon>
        <taxon>Staphylotrichum</taxon>
    </lineage>
</organism>
<feature type="domain" description="Ras-associating" evidence="2">
    <location>
        <begin position="420"/>
        <end position="499"/>
    </location>
</feature>
<dbReference type="InterPro" id="IPR029071">
    <property type="entry name" value="Ubiquitin-like_domsf"/>
</dbReference>
<proteinExistence type="predicted"/>